<name>A0A1S1NVP5_9GAMM</name>
<organism evidence="7 8">
    <name type="scientific">Kushneria phosphatilytica</name>
    <dbReference type="NCBI Taxonomy" id="657387"/>
    <lineage>
        <taxon>Bacteria</taxon>
        <taxon>Pseudomonadati</taxon>
        <taxon>Pseudomonadota</taxon>
        <taxon>Gammaproteobacteria</taxon>
        <taxon>Oceanospirillales</taxon>
        <taxon>Halomonadaceae</taxon>
        <taxon>Kushneria</taxon>
    </lineage>
</organism>
<dbReference type="GO" id="GO:0008198">
    <property type="term" value="F:ferrous iron binding"/>
    <property type="evidence" value="ECO:0007669"/>
    <property type="project" value="TreeGrafter"/>
</dbReference>
<keyword evidence="6" id="KW-0408">Iron</keyword>
<dbReference type="EMBL" id="CP043420">
    <property type="protein sequence ID" value="QEL12857.1"/>
    <property type="molecule type" value="Genomic_DNA"/>
</dbReference>
<keyword evidence="2" id="KW-0479">Metal-binding</keyword>
<dbReference type="SMART" id="SM00702">
    <property type="entry name" value="P4Hc"/>
    <property type="match status" value="1"/>
</dbReference>
<dbReference type="STRING" id="657387.BH688_09470"/>
<protein>
    <submittedName>
        <fullName evidence="7">2OG-Fe(II) oxygenase</fullName>
    </submittedName>
</protein>
<dbReference type="GO" id="GO:0071456">
    <property type="term" value="P:cellular response to hypoxia"/>
    <property type="evidence" value="ECO:0007669"/>
    <property type="project" value="TreeGrafter"/>
</dbReference>
<evidence type="ECO:0000256" key="4">
    <source>
        <dbReference type="ARBA" id="ARBA00022964"/>
    </source>
</evidence>
<evidence type="ECO:0000313" key="7">
    <source>
        <dbReference type="EMBL" id="QEL12857.1"/>
    </source>
</evidence>
<dbReference type="PANTHER" id="PTHR12907:SF26">
    <property type="entry name" value="HIF PROLYL HYDROXYLASE, ISOFORM C"/>
    <property type="match status" value="1"/>
</dbReference>
<evidence type="ECO:0000313" key="8">
    <source>
        <dbReference type="Proteomes" id="UP000322553"/>
    </source>
</evidence>
<reference evidence="7 8" key="1">
    <citation type="submission" date="2019-08" db="EMBL/GenBank/DDBJ databases">
        <title>Complete genome sequence of Kushneria sp. YCWA18, a halophilic phosphate-solubilizing bacterium isolated from Daqiao saltern in China.</title>
        <authorList>
            <person name="Du G.-X."/>
            <person name="Qu L.-Y."/>
        </authorList>
    </citation>
    <scope>NUCLEOTIDE SEQUENCE [LARGE SCALE GENOMIC DNA]</scope>
    <source>
        <strain evidence="7 8">YCWA18</strain>
    </source>
</reference>
<dbReference type="Pfam" id="PF13640">
    <property type="entry name" value="2OG-FeII_Oxy_3"/>
    <property type="match status" value="1"/>
</dbReference>
<keyword evidence="4" id="KW-0223">Dioxygenase</keyword>
<dbReference type="InterPro" id="IPR006620">
    <property type="entry name" value="Pro_4_hyd_alph"/>
</dbReference>
<dbReference type="Gene3D" id="2.60.120.620">
    <property type="entry name" value="q2cbj1_9rhob like domain"/>
    <property type="match status" value="1"/>
</dbReference>
<dbReference type="Proteomes" id="UP000322553">
    <property type="component" value="Chromosome"/>
</dbReference>
<evidence type="ECO:0000256" key="5">
    <source>
        <dbReference type="ARBA" id="ARBA00023002"/>
    </source>
</evidence>
<dbReference type="InterPro" id="IPR044862">
    <property type="entry name" value="Pro_4_hyd_alph_FE2OG_OXY"/>
</dbReference>
<dbReference type="GO" id="GO:0031543">
    <property type="term" value="F:peptidyl-proline dioxygenase activity"/>
    <property type="evidence" value="ECO:0007669"/>
    <property type="project" value="TreeGrafter"/>
</dbReference>
<evidence type="ECO:0000256" key="6">
    <source>
        <dbReference type="ARBA" id="ARBA00023004"/>
    </source>
</evidence>
<dbReference type="PANTHER" id="PTHR12907">
    <property type="entry name" value="EGL NINE HOMOLOG-RELATED"/>
    <property type="match status" value="1"/>
</dbReference>
<dbReference type="RefSeq" id="WP_070978873.1">
    <property type="nucleotide sequence ID" value="NZ_MKZT01000012.1"/>
</dbReference>
<evidence type="ECO:0000256" key="2">
    <source>
        <dbReference type="ARBA" id="ARBA00022723"/>
    </source>
</evidence>
<keyword evidence="3" id="KW-0847">Vitamin C</keyword>
<gene>
    <name evidence="7" type="ORF">FY550_12200</name>
</gene>
<accession>A0A1S1NVP5</accession>
<evidence type="ECO:0000256" key="1">
    <source>
        <dbReference type="ARBA" id="ARBA00001961"/>
    </source>
</evidence>
<keyword evidence="8" id="KW-1185">Reference proteome</keyword>
<dbReference type="InterPro" id="IPR051559">
    <property type="entry name" value="HIF_prolyl_hydroxylases"/>
</dbReference>
<dbReference type="InterPro" id="IPR005123">
    <property type="entry name" value="Oxoglu/Fe-dep_dioxygenase_dom"/>
</dbReference>
<dbReference type="OrthoDB" id="9783171at2"/>
<evidence type="ECO:0000256" key="3">
    <source>
        <dbReference type="ARBA" id="ARBA00022896"/>
    </source>
</evidence>
<comment type="cofactor">
    <cofactor evidence="1">
        <name>L-ascorbate</name>
        <dbReference type="ChEBI" id="CHEBI:38290"/>
    </cofactor>
</comment>
<proteinExistence type="predicted"/>
<dbReference type="KEGG" id="kuy:FY550_12200"/>
<keyword evidence="5" id="KW-0560">Oxidoreductase</keyword>
<sequence length="206" mass="23250">MEALIDDLVEHGWAVAEDFLDHDLTHALSHELQALEDNGALAEAGIGRGREYQHRPDIRGDSIRWLTPDHPAQRHYLMSMAALRDAINRSLFLGLFEFEAHFARYPIGAFYQRHVDSFRGRANRIISSVSYLNADWPDDGGGEMVVYAPEDETRELGRVVPRAGTFVCFLSEEMPHEVLPARLPRASIAGWFRRNSSLGNLIDPAL</sequence>
<dbReference type="PROSITE" id="PS51471">
    <property type="entry name" value="FE2OG_OXY"/>
    <property type="match status" value="1"/>
</dbReference>
<dbReference type="GO" id="GO:0031418">
    <property type="term" value="F:L-ascorbic acid binding"/>
    <property type="evidence" value="ECO:0007669"/>
    <property type="project" value="UniProtKB-KW"/>
</dbReference>
<dbReference type="AlphaFoldDB" id="A0A1S1NVP5"/>